<proteinExistence type="predicted"/>
<gene>
    <name evidence="1" type="ORF">DQ384_26050</name>
</gene>
<dbReference type="AlphaFoldDB" id="A0A367FBX0"/>
<dbReference type="Proteomes" id="UP000253094">
    <property type="component" value="Unassembled WGS sequence"/>
</dbReference>
<organism evidence="1 2">
    <name type="scientific">Sphaerisporangium album</name>
    <dbReference type="NCBI Taxonomy" id="509200"/>
    <lineage>
        <taxon>Bacteria</taxon>
        <taxon>Bacillati</taxon>
        <taxon>Actinomycetota</taxon>
        <taxon>Actinomycetes</taxon>
        <taxon>Streptosporangiales</taxon>
        <taxon>Streptosporangiaceae</taxon>
        <taxon>Sphaerisporangium</taxon>
    </lineage>
</organism>
<evidence type="ECO:0000313" key="2">
    <source>
        <dbReference type="Proteomes" id="UP000253094"/>
    </source>
</evidence>
<name>A0A367FBX0_9ACTN</name>
<accession>A0A367FBX0</accession>
<keyword evidence="2" id="KW-1185">Reference proteome</keyword>
<sequence length="208" mass="22524">MDADAPWSTVIDDDTSPIGQALLYIGAMSEPPTVELNPIDGHTELTTFVDIIGRIDGLHILVSLHAHEVCEKSDTGEWIIPKAIREAVEASGDQADSHLIGEIDGLKDGQRALESQPWYPARDGDVLHVHYETNGALPEFGETYRVENSEEHGGLVLALMSHTAKDTDDVGWYSPGVAGDPLAEPWFEAGPAQLTLIRDGRVVHGGTR</sequence>
<dbReference type="EMBL" id="QOIL01000016">
    <property type="protein sequence ID" value="RCG27185.1"/>
    <property type="molecule type" value="Genomic_DNA"/>
</dbReference>
<reference evidence="1 2" key="1">
    <citation type="submission" date="2018-06" db="EMBL/GenBank/DDBJ databases">
        <title>Sphaerisporangium craniellae sp. nov., isolated from a marine sponge in the South China Sea.</title>
        <authorList>
            <person name="Li L."/>
        </authorList>
    </citation>
    <scope>NUCLEOTIDE SEQUENCE [LARGE SCALE GENOMIC DNA]</scope>
    <source>
        <strain evidence="1 2">CCTCC AA 208026</strain>
    </source>
</reference>
<comment type="caution">
    <text evidence="1">The sequence shown here is derived from an EMBL/GenBank/DDBJ whole genome shotgun (WGS) entry which is preliminary data.</text>
</comment>
<dbReference type="OrthoDB" id="4187179at2"/>
<evidence type="ECO:0000313" key="1">
    <source>
        <dbReference type="EMBL" id="RCG27185.1"/>
    </source>
</evidence>
<protein>
    <submittedName>
        <fullName evidence="1">Uncharacterized protein</fullName>
    </submittedName>
</protein>
<dbReference type="RefSeq" id="WP_114031524.1">
    <property type="nucleotide sequence ID" value="NZ_QOIL01000016.1"/>
</dbReference>